<name>A0A494XSZ9_9BURK</name>
<dbReference type="SUPFAM" id="SSF51905">
    <property type="entry name" value="FAD/NAD(P)-binding domain"/>
    <property type="match status" value="1"/>
</dbReference>
<dbReference type="Pfam" id="PF05199">
    <property type="entry name" value="GMC_oxred_C"/>
    <property type="match status" value="1"/>
</dbReference>
<keyword evidence="3 6" id="KW-0285">Flavoprotein</keyword>
<gene>
    <name evidence="9" type="ORF">D7S86_15830</name>
</gene>
<evidence type="ECO:0000259" key="8">
    <source>
        <dbReference type="PROSITE" id="PS00624"/>
    </source>
</evidence>
<dbReference type="Proteomes" id="UP000270342">
    <property type="component" value="Unassembled WGS sequence"/>
</dbReference>
<dbReference type="OrthoDB" id="9785276at2"/>
<evidence type="ECO:0000256" key="4">
    <source>
        <dbReference type="ARBA" id="ARBA00022827"/>
    </source>
</evidence>
<keyword evidence="10" id="KW-1185">Reference proteome</keyword>
<comment type="caution">
    <text evidence="9">The sequence shown here is derived from an EMBL/GenBank/DDBJ whole genome shotgun (WGS) entry which is preliminary data.</text>
</comment>
<dbReference type="GO" id="GO:0016614">
    <property type="term" value="F:oxidoreductase activity, acting on CH-OH group of donors"/>
    <property type="evidence" value="ECO:0007669"/>
    <property type="project" value="InterPro"/>
</dbReference>
<dbReference type="PROSITE" id="PS00624">
    <property type="entry name" value="GMC_OXRED_2"/>
    <property type="match status" value="1"/>
</dbReference>
<dbReference type="SUPFAM" id="SSF54373">
    <property type="entry name" value="FAD-linked reductases, C-terminal domain"/>
    <property type="match status" value="1"/>
</dbReference>
<comment type="similarity">
    <text evidence="2 6">Belongs to the GMC oxidoreductase family.</text>
</comment>
<dbReference type="PIRSF" id="PIRSF000137">
    <property type="entry name" value="Alcohol_oxidase"/>
    <property type="match status" value="1"/>
</dbReference>
<evidence type="ECO:0000259" key="7">
    <source>
        <dbReference type="PROSITE" id="PS00623"/>
    </source>
</evidence>
<protein>
    <submittedName>
        <fullName evidence="9">Sorbosone dehydrogenase</fullName>
    </submittedName>
</protein>
<proteinExistence type="inferred from homology"/>
<dbReference type="InterPro" id="IPR007867">
    <property type="entry name" value="GMC_OxRtase_C"/>
</dbReference>
<feature type="domain" description="Glucose-methanol-choline oxidoreductase N-terminal" evidence="7">
    <location>
        <begin position="82"/>
        <end position="105"/>
    </location>
</feature>
<dbReference type="EMBL" id="RBZU01000006">
    <property type="protein sequence ID" value="RKP53727.1"/>
    <property type="molecule type" value="Genomic_DNA"/>
</dbReference>
<feature type="binding site" evidence="5">
    <location>
        <position position="84"/>
    </location>
    <ligand>
        <name>FAD</name>
        <dbReference type="ChEBI" id="CHEBI:57692"/>
    </ligand>
</feature>
<evidence type="ECO:0000256" key="5">
    <source>
        <dbReference type="PIRSR" id="PIRSR000137-2"/>
    </source>
</evidence>
<dbReference type="AlphaFoldDB" id="A0A494XSZ9"/>
<feature type="binding site" evidence="5">
    <location>
        <position position="219"/>
    </location>
    <ligand>
        <name>FAD</name>
        <dbReference type="ChEBI" id="CHEBI:57692"/>
    </ligand>
</feature>
<evidence type="ECO:0000313" key="9">
    <source>
        <dbReference type="EMBL" id="RKP53727.1"/>
    </source>
</evidence>
<dbReference type="GO" id="GO:0050660">
    <property type="term" value="F:flavin adenine dinucleotide binding"/>
    <property type="evidence" value="ECO:0007669"/>
    <property type="project" value="InterPro"/>
</dbReference>
<dbReference type="PANTHER" id="PTHR11552:SF147">
    <property type="entry name" value="CHOLINE DEHYDROGENASE, MITOCHONDRIAL"/>
    <property type="match status" value="1"/>
</dbReference>
<dbReference type="InterPro" id="IPR012132">
    <property type="entry name" value="GMC_OxRdtase"/>
</dbReference>
<keyword evidence="4 5" id="KW-0274">FAD</keyword>
<evidence type="ECO:0000256" key="6">
    <source>
        <dbReference type="RuleBase" id="RU003968"/>
    </source>
</evidence>
<evidence type="ECO:0000313" key="10">
    <source>
        <dbReference type="Proteomes" id="UP000270342"/>
    </source>
</evidence>
<evidence type="ECO:0000256" key="3">
    <source>
        <dbReference type="ARBA" id="ARBA00022630"/>
    </source>
</evidence>
<dbReference type="InterPro" id="IPR036188">
    <property type="entry name" value="FAD/NAD-bd_sf"/>
</dbReference>
<dbReference type="PROSITE" id="PS00623">
    <property type="entry name" value="GMC_OXRED_1"/>
    <property type="match status" value="1"/>
</dbReference>
<accession>A0A494XSZ9</accession>
<evidence type="ECO:0000256" key="2">
    <source>
        <dbReference type="ARBA" id="ARBA00010790"/>
    </source>
</evidence>
<organism evidence="9 10">
    <name type="scientific">Pararobbsia silviterrae</name>
    <dbReference type="NCBI Taxonomy" id="1792498"/>
    <lineage>
        <taxon>Bacteria</taxon>
        <taxon>Pseudomonadati</taxon>
        <taxon>Pseudomonadota</taxon>
        <taxon>Betaproteobacteria</taxon>
        <taxon>Burkholderiales</taxon>
        <taxon>Burkholderiaceae</taxon>
        <taxon>Pararobbsia</taxon>
    </lineage>
</organism>
<dbReference type="RefSeq" id="WP_121087803.1">
    <property type="nucleotide sequence ID" value="NZ_RBZU01000006.1"/>
</dbReference>
<comment type="cofactor">
    <cofactor evidence="1 5">
        <name>FAD</name>
        <dbReference type="ChEBI" id="CHEBI:57692"/>
    </cofactor>
</comment>
<feature type="domain" description="Glucose-methanol-choline oxidoreductase N-terminal" evidence="8">
    <location>
        <begin position="254"/>
        <end position="268"/>
    </location>
</feature>
<sequence length="536" mass="58292">MNQKNTTDYIVIGAGSAGATIAGRLLDRGHSVTVIEAGRLDNHPLMPVPAGFTKLMPTRHLFHYRTTPQDALGGQTRILPQGKVVGGGSSVNAMVYIRGQAADFDDWQAKGASGWSYADVLPYFIRAESNDRFGPPYHGNEGPLGVSDLNYVDTLSRAFVQAAQQAGHSYNPDFNGARQEGVGFCQVTTKDNRRSSAAKAYLHKHYRNPKLRLVTSAFVERIVIEKGRAVAVRYVRDGRVETVHADREIILSAGAIQSPKVLMLSGIGPADALRKQGLDVVLDAPEVGRNFQDHAEVPVIAFCPDDKPVGYFGHDTGLNAVRHGLQFAMFDSGPATSNVVEAHCFADSTRGGGRADVQMQFLPLVYLDLMEKDIIQHAGATINTCVVRPKSRGTIALRSTDPTDDPIIDPAYFSDPDDLERTIRGLEWAREIMRASALQKYVVGEKLPGTQTRTRDDWLLFIKEYAKTVYHPAGTCRMGSDGTAVVDPMLRVNGIDGLRVADASVMPSLTSGNTNAPSIMIGERCADFVLQGRTNP</sequence>
<dbReference type="Pfam" id="PF00732">
    <property type="entry name" value="GMC_oxred_N"/>
    <property type="match status" value="1"/>
</dbReference>
<feature type="binding site" evidence="5">
    <location>
        <begin position="92"/>
        <end position="95"/>
    </location>
    <ligand>
        <name>FAD</name>
        <dbReference type="ChEBI" id="CHEBI:57692"/>
    </ligand>
</feature>
<evidence type="ECO:0000256" key="1">
    <source>
        <dbReference type="ARBA" id="ARBA00001974"/>
    </source>
</evidence>
<reference evidence="9 10" key="1">
    <citation type="submission" date="2018-10" db="EMBL/GenBank/DDBJ databases">
        <title>Robbsia sp. DHC34, isolated from soil.</title>
        <authorList>
            <person name="Gao Z.-H."/>
            <person name="Qiu L.-H."/>
        </authorList>
    </citation>
    <scope>NUCLEOTIDE SEQUENCE [LARGE SCALE GENOMIC DNA]</scope>
    <source>
        <strain evidence="9 10">DHC34</strain>
    </source>
</reference>
<dbReference type="Gene3D" id="3.50.50.60">
    <property type="entry name" value="FAD/NAD(P)-binding domain"/>
    <property type="match status" value="1"/>
</dbReference>
<dbReference type="PANTHER" id="PTHR11552">
    <property type="entry name" value="GLUCOSE-METHANOL-CHOLINE GMC OXIDOREDUCTASE"/>
    <property type="match status" value="1"/>
</dbReference>
<dbReference type="Gene3D" id="3.30.560.10">
    <property type="entry name" value="Glucose Oxidase, domain 3"/>
    <property type="match status" value="1"/>
</dbReference>
<dbReference type="InterPro" id="IPR000172">
    <property type="entry name" value="GMC_OxRdtase_N"/>
</dbReference>